<name>A0A6J6N7M9_9ZZZZ</name>
<evidence type="ECO:0000259" key="8">
    <source>
        <dbReference type="PROSITE" id="PS51826"/>
    </source>
</evidence>
<dbReference type="SUPFAM" id="SSF52777">
    <property type="entry name" value="CoA-dependent acyltransferases"/>
    <property type="match status" value="1"/>
</dbReference>
<accession>A0A6J6N7M9</accession>
<evidence type="ECO:0000256" key="2">
    <source>
        <dbReference type="ARBA" id="ARBA00007317"/>
    </source>
</evidence>
<feature type="domain" description="Lipoyl-binding" evidence="7">
    <location>
        <begin position="6"/>
        <end position="81"/>
    </location>
</feature>
<evidence type="ECO:0000259" key="7">
    <source>
        <dbReference type="PROSITE" id="PS50968"/>
    </source>
</evidence>
<keyword evidence="5" id="KW-0012">Acyltransferase</keyword>
<dbReference type="InterPro" id="IPR000089">
    <property type="entry name" value="Biotin_lipoyl"/>
</dbReference>
<gene>
    <name evidence="9" type="ORF">UFOPK2399_00019</name>
</gene>
<reference evidence="9" key="1">
    <citation type="submission" date="2020-05" db="EMBL/GenBank/DDBJ databases">
        <authorList>
            <person name="Chiriac C."/>
            <person name="Salcher M."/>
            <person name="Ghai R."/>
            <person name="Kavagutti S V."/>
        </authorList>
    </citation>
    <scope>NUCLEOTIDE SEQUENCE</scope>
</reference>
<feature type="compositionally biased region" description="Pro residues" evidence="6">
    <location>
        <begin position="90"/>
        <end position="100"/>
    </location>
</feature>
<dbReference type="Pfam" id="PF02817">
    <property type="entry name" value="E3_binding"/>
    <property type="match status" value="1"/>
</dbReference>
<evidence type="ECO:0000256" key="5">
    <source>
        <dbReference type="ARBA" id="ARBA00023315"/>
    </source>
</evidence>
<dbReference type="InterPro" id="IPR036625">
    <property type="entry name" value="E3-bd_dom_sf"/>
</dbReference>
<dbReference type="InterPro" id="IPR050743">
    <property type="entry name" value="2-oxoacid_DH_E2_comp"/>
</dbReference>
<dbReference type="PANTHER" id="PTHR43178">
    <property type="entry name" value="DIHYDROLIPOAMIDE ACETYLTRANSFERASE COMPONENT OF PYRUVATE DEHYDROGENASE COMPLEX"/>
    <property type="match status" value="1"/>
</dbReference>
<dbReference type="Gene3D" id="4.10.320.10">
    <property type="entry name" value="E3-binding domain"/>
    <property type="match status" value="1"/>
</dbReference>
<dbReference type="PROSITE" id="PS51826">
    <property type="entry name" value="PSBD"/>
    <property type="match status" value="1"/>
</dbReference>
<evidence type="ECO:0000313" key="9">
    <source>
        <dbReference type="EMBL" id="CAB4682212.1"/>
    </source>
</evidence>
<dbReference type="InterPro" id="IPR001078">
    <property type="entry name" value="2-oxoacid_DH_actylTfrase"/>
</dbReference>
<organism evidence="9">
    <name type="scientific">freshwater metagenome</name>
    <dbReference type="NCBI Taxonomy" id="449393"/>
    <lineage>
        <taxon>unclassified sequences</taxon>
        <taxon>metagenomes</taxon>
        <taxon>ecological metagenomes</taxon>
    </lineage>
</organism>
<dbReference type="InterPro" id="IPR011053">
    <property type="entry name" value="Single_hybrid_motif"/>
</dbReference>
<evidence type="ECO:0000256" key="4">
    <source>
        <dbReference type="ARBA" id="ARBA00022823"/>
    </source>
</evidence>
<feature type="region of interest" description="Disordered" evidence="6">
    <location>
        <begin position="185"/>
        <end position="210"/>
    </location>
</feature>
<dbReference type="GO" id="GO:0016407">
    <property type="term" value="F:acetyltransferase activity"/>
    <property type="evidence" value="ECO:0007669"/>
    <property type="project" value="TreeGrafter"/>
</dbReference>
<dbReference type="Gene3D" id="2.40.50.100">
    <property type="match status" value="1"/>
</dbReference>
<sequence>MATGTSIDVVMPQMGVSVSEGTITKWLKDVGQTIASDEALLEISTDKVDTEVPSPASGVIIEILVPEGETVAVGAVLARIGEAGAAVTPPAAPEPAPAQPAAPAEPIAAPTPPPAEVVPAAPAPVAPSTVPASTHVFVSPVVARIAAEAGIDPTTVPGTGNGGRVTKKDILAFVARGGAAVQAPAAPSVPEPVAPAASMPAAPAAPVPAAPAAVTPTEALPDVAEAEPGETLESMSAMRRGIADHMRRSLDTAAHVTSAIEVDMSRVVALRTELKDAYLRDYGVNPTYLAFIARAVVDTLRDWPWVNGELRGDKIVTRNYVNLGFAVALENGKGLIVPVVKHAEGLNLLGMAKGIADIAERARTKKLTPDDVAGGTFTITNPGGYGTFMGTPVISQPQAGILGTYALVKRPVVVEDALGQDVIAIRPMMNLSLTYDHRLVDGAYAAQFLRDLTHRLQTWTVSDY</sequence>
<evidence type="ECO:0000256" key="3">
    <source>
        <dbReference type="ARBA" id="ARBA00022679"/>
    </source>
</evidence>
<dbReference type="AlphaFoldDB" id="A0A6J6N7M9"/>
<dbReference type="PROSITE" id="PS50968">
    <property type="entry name" value="BIOTINYL_LIPOYL"/>
    <property type="match status" value="1"/>
</dbReference>
<dbReference type="InterPro" id="IPR023213">
    <property type="entry name" value="CAT-like_dom_sf"/>
</dbReference>
<dbReference type="PROSITE" id="PS00189">
    <property type="entry name" value="LIPOYL"/>
    <property type="match status" value="1"/>
</dbReference>
<evidence type="ECO:0000256" key="1">
    <source>
        <dbReference type="ARBA" id="ARBA00001938"/>
    </source>
</evidence>
<dbReference type="Pfam" id="PF00364">
    <property type="entry name" value="Biotin_lipoyl"/>
    <property type="match status" value="1"/>
</dbReference>
<protein>
    <submittedName>
        <fullName evidence="9">Unannotated protein</fullName>
    </submittedName>
</protein>
<feature type="region of interest" description="Disordered" evidence="6">
    <location>
        <begin position="87"/>
        <end position="115"/>
    </location>
</feature>
<comment type="similarity">
    <text evidence="2">Belongs to the 2-oxoacid dehydrogenase family.</text>
</comment>
<dbReference type="GO" id="GO:0031405">
    <property type="term" value="F:lipoic acid binding"/>
    <property type="evidence" value="ECO:0007669"/>
    <property type="project" value="TreeGrafter"/>
</dbReference>
<dbReference type="PANTHER" id="PTHR43178:SF5">
    <property type="entry name" value="LIPOAMIDE ACYLTRANSFERASE COMPONENT OF BRANCHED-CHAIN ALPHA-KETO ACID DEHYDROGENASE COMPLEX, MITOCHONDRIAL"/>
    <property type="match status" value="1"/>
</dbReference>
<keyword evidence="3" id="KW-0808">Transferase</keyword>
<feature type="domain" description="Peripheral subunit-binding (PSBD)" evidence="8">
    <location>
        <begin position="137"/>
        <end position="174"/>
    </location>
</feature>
<dbReference type="EMBL" id="CAEZXP010000001">
    <property type="protein sequence ID" value="CAB4682212.1"/>
    <property type="molecule type" value="Genomic_DNA"/>
</dbReference>
<dbReference type="SUPFAM" id="SSF47005">
    <property type="entry name" value="Peripheral subunit-binding domain of 2-oxo acid dehydrogenase complex"/>
    <property type="match status" value="1"/>
</dbReference>
<dbReference type="SUPFAM" id="SSF51230">
    <property type="entry name" value="Single hybrid motif"/>
    <property type="match status" value="1"/>
</dbReference>
<keyword evidence="4" id="KW-0450">Lipoyl</keyword>
<dbReference type="InterPro" id="IPR003016">
    <property type="entry name" value="2-oxoA_DH_lipoyl-BS"/>
</dbReference>
<dbReference type="GO" id="GO:0005737">
    <property type="term" value="C:cytoplasm"/>
    <property type="evidence" value="ECO:0007669"/>
    <property type="project" value="TreeGrafter"/>
</dbReference>
<comment type="cofactor">
    <cofactor evidence="1">
        <name>(R)-lipoate</name>
        <dbReference type="ChEBI" id="CHEBI:83088"/>
    </cofactor>
</comment>
<evidence type="ECO:0000256" key="6">
    <source>
        <dbReference type="SAM" id="MobiDB-lite"/>
    </source>
</evidence>
<dbReference type="Gene3D" id="3.30.559.10">
    <property type="entry name" value="Chloramphenicol acetyltransferase-like domain"/>
    <property type="match status" value="1"/>
</dbReference>
<proteinExistence type="inferred from homology"/>
<dbReference type="InterPro" id="IPR004167">
    <property type="entry name" value="PSBD"/>
</dbReference>
<dbReference type="CDD" id="cd06849">
    <property type="entry name" value="lipoyl_domain"/>
    <property type="match status" value="1"/>
</dbReference>
<dbReference type="Pfam" id="PF00198">
    <property type="entry name" value="2-oxoacid_dh"/>
    <property type="match status" value="1"/>
</dbReference>